<dbReference type="PANTHER" id="PTHR42686">
    <property type="entry name" value="GH17980P-RELATED"/>
    <property type="match status" value="1"/>
</dbReference>
<dbReference type="GO" id="GO:0016491">
    <property type="term" value="F:oxidoreductase activity"/>
    <property type="evidence" value="ECO:0007669"/>
    <property type="project" value="InterPro"/>
</dbReference>
<organism evidence="2 3">
    <name type="scientific">Pedobacter ginsengisoli</name>
    <dbReference type="NCBI Taxonomy" id="363852"/>
    <lineage>
        <taxon>Bacteria</taxon>
        <taxon>Pseudomonadati</taxon>
        <taxon>Bacteroidota</taxon>
        <taxon>Sphingobacteriia</taxon>
        <taxon>Sphingobacteriales</taxon>
        <taxon>Sphingobacteriaceae</taxon>
        <taxon>Pedobacter</taxon>
    </lineage>
</organism>
<dbReference type="GO" id="GO:0005829">
    <property type="term" value="C:cytosol"/>
    <property type="evidence" value="ECO:0007669"/>
    <property type="project" value="TreeGrafter"/>
</dbReference>
<dbReference type="Gene3D" id="3.20.20.100">
    <property type="entry name" value="NADP-dependent oxidoreductase domain"/>
    <property type="match status" value="1"/>
</dbReference>
<protein>
    <submittedName>
        <fullName evidence="2">L-fucose dehydrogenase</fullName>
    </submittedName>
</protein>
<dbReference type="KEGG" id="pgs:CPT03_05810"/>
<feature type="domain" description="NADP-dependent oxidoreductase" evidence="1">
    <location>
        <begin position="18"/>
        <end position="337"/>
    </location>
</feature>
<accession>A0A2D1U346</accession>
<evidence type="ECO:0000313" key="2">
    <source>
        <dbReference type="EMBL" id="ATP56008.1"/>
    </source>
</evidence>
<dbReference type="InterPro" id="IPR020471">
    <property type="entry name" value="AKR"/>
</dbReference>
<dbReference type="EMBL" id="CP024091">
    <property type="protein sequence ID" value="ATP56008.1"/>
    <property type="molecule type" value="Genomic_DNA"/>
</dbReference>
<evidence type="ECO:0000313" key="3">
    <source>
        <dbReference type="Proteomes" id="UP000223749"/>
    </source>
</evidence>
<dbReference type="InterPro" id="IPR023210">
    <property type="entry name" value="NADP_OxRdtase_dom"/>
</dbReference>
<dbReference type="InterPro" id="IPR036812">
    <property type="entry name" value="NAD(P)_OxRdtase_dom_sf"/>
</dbReference>
<reference evidence="2 3" key="1">
    <citation type="submission" date="2017-10" db="EMBL/GenBank/DDBJ databases">
        <title>Whole genome of Pedobacter ginsengisoli T01R-27 isolated from tomato rhizosphere.</title>
        <authorList>
            <person name="Weon H.-Y."/>
            <person name="Lee S.A."/>
            <person name="Sang M.K."/>
            <person name="Song J."/>
        </authorList>
    </citation>
    <scope>NUCLEOTIDE SEQUENCE [LARGE SCALE GENOMIC DNA]</scope>
    <source>
        <strain evidence="2 3">T01R-27</strain>
    </source>
</reference>
<dbReference type="Proteomes" id="UP000223749">
    <property type="component" value="Chromosome"/>
</dbReference>
<dbReference type="Pfam" id="PF00248">
    <property type="entry name" value="Aldo_ket_red"/>
    <property type="match status" value="1"/>
</dbReference>
<dbReference type="RefSeq" id="WP_099437950.1">
    <property type="nucleotide sequence ID" value="NZ_CP024091.1"/>
</dbReference>
<gene>
    <name evidence="2" type="ORF">CPT03_05810</name>
</gene>
<evidence type="ECO:0000259" key="1">
    <source>
        <dbReference type="Pfam" id="PF00248"/>
    </source>
</evidence>
<dbReference type="PANTHER" id="PTHR42686:SF1">
    <property type="entry name" value="GH17980P-RELATED"/>
    <property type="match status" value="1"/>
</dbReference>
<proteinExistence type="predicted"/>
<dbReference type="OrthoDB" id="9773828at2"/>
<dbReference type="SUPFAM" id="SSF51430">
    <property type="entry name" value="NAD(P)-linked oxidoreductase"/>
    <property type="match status" value="1"/>
</dbReference>
<keyword evidence="3" id="KW-1185">Reference proteome</keyword>
<dbReference type="AlphaFoldDB" id="A0A2D1U346"/>
<dbReference type="CDD" id="cd19152">
    <property type="entry name" value="AKR_AKR15A"/>
    <property type="match status" value="1"/>
</dbReference>
<sequence>MLSVKKEKGENIGIQLPPIIFGTSSLGNLYQSIDYETKRNIIRECIEHSFGKALFDTAGKYGAGLALEVLGKSLSDLNIHPDDVVICNKLGWYQTELLTQEPTFEKDVWMDLKNDAVQQISYDGIVKCFDQGNKILGIYSAKMVSVHDPDEYLGMAKDKIEEEQRYRDILEAYRALAELKRQKVVTSIGIGAKNWKVIERVSADVELDWVMIANSLTVKSHPEDLVRFIANLNDKNIQVINSAVFNGGFLVGSDFYNYQRVDKSTEQGRALYEWRDNFFSLCSKFNVKPAEICFDFGFNIPGVSSIALNTTRPEKIKENIMMINKTIPEGFWKAMQEEQLISIPVIR</sequence>
<name>A0A2D1U346_9SPHI</name>